<dbReference type="EMBL" id="ML208432">
    <property type="protein sequence ID" value="TFK65572.1"/>
    <property type="molecule type" value="Genomic_DNA"/>
</dbReference>
<organism evidence="1 2">
    <name type="scientific">Pluteus cervinus</name>
    <dbReference type="NCBI Taxonomy" id="181527"/>
    <lineage>
        <taxon>Eukaryota</taxon>
        <taxon>Fungi</taxon>
        <taxon>Dikarya</taxon>
        <taxon>Basidiomycota</taxon>
        <taxon>Agaricomycotina</taxon>
        <taxon>Agaricomycetes</taxon>
        <taxon>Agaricomycetidae</taxon>
        <taxon>Agaricales</taxon>
        <taxon>Pluteineae</taxon>
        <taxon>Pluteaceae</taxon>
        <taxon>Pluteus</taxon>
    </lineage>
</organism>
<dbReference type="Proteomes" id="UP000308600">
    <property type="component" value="Unassembled WGS sequence"/>
</dbReference>
<sequence length="198" mass="22061">MEQPPQIWSQPNHSTYLIDDRGVFRIGPKEGGGSLPDSDEGSYNSFDDDESVEGWDDGDFTDENHGLQELSADDRALFLESMQEYWKCIRAAELQKAQSSEGDDESELDIDLDFDEEDGMYVDDRPAKKMKLGSGSSDMEGGPSKPPIRRVNGGTSSRKRSTRKVGGKQVKSMEMDLEGWGANDLKDERGRVELTALE</sequence>
<name>A0ACD3AKZ7_9AGAR</name>
<protein>
    <submittedName>
        <fullName evidence="1">Uncharacterized protein</fullName>
    </submittedName>
</protein>
<keyword evidence="2" id="KW-1185">Reference proteome</keyword>
<evidence type="ECO:0000313" key="2">
    <source>
        <dbReference type="Proteomes" id="UP000308600"/>
    </source>
</evidence>
<evidence type="ECO:0000313" key="1">
    <source>
        <dbReference type="EMBL" id="TFK65572.1"/>
    </source>
</evidence>
<gene>
    <name evidence="1" type="ORF">BDN72DRAFT_845383</name>
</gene>
<accession>A0ACD3AKZ7</accession>
<reference evidence="1 2" key="1">
    <citation type="journal article" date="2019" name="Nat. Ecol. Evol.">
        <title>Megaphylogeny resolves global patterns of mushroom evolution.</title>
        <authorList>
            <person name="Varga T."/>
            <person name="Krizsan K."/>
            <person name="Foldi C."/>
            <person name="Dima B."/>
            <person name="Sanchez-Garcia M."/>
            <person name="Sanchez-Ramirez S."/>
            <person name="Szollosi G.J."/>
            <person name="Szarkandi J.G."/>
            <person name="Papp V."/>
            <person name="Albert L."/>
            <person name="Andreopoulos W."/>
            <person name="Angelini C."/>
            <person name="Antonin V."/>
            <person name="Barry K.W."/>
            <person name="Bougher N.L."/>
            <person name="Buchanan P."/>
            <person name="Buyck B."/>
            <person name="Bense V."/>
            <person name="Catcheside P."/>
            <person name="Chovatia M."/>
            <person name="Cooper J."/>
            <person name="Damon W."/>
            <person name="Desjardin D."/>
            <person name="Finy P."/>
            <person name="Geml J."/>
            <person name="Haridas S."/>
            <person name="Hughes K."/>
            <person name="Justo A."/>
            <person name="Karasinski D."/>
            <person name="Kautmanova I."/>
            <person name="Kiss B."/>
            <person name="Kocsube S."/>
            <person name="Kotiranta H."/>
            <person name="LaButti K.M."/>
            <person name="Lechner B.E."/>
            <person name="Liimatainen K."/>
            <person name="Lipzen A."/>
            <person name="Lukacs Z."/>
            <person name="Mihaltcheva S."/>
            <person name="Morgado L.N."/>
            <person name="Niskanen T."/>
            <person name="Noordeloos M.E."/>
            <person name="Ohm R.A."/>
            <person name="Ortiz-Santana B."/>
            <person name="Ovrebo C."/>
            <person name="Racz N."/>
            <person name="Riley R."/>
            <person name="Savchenko A."/>
            <person name="Shiryaev A."/>
            <person name="Soop K."/>
            <person name="Spirin V."/>
            <person name="Szebenyi C."/>
            <person name="Tomsovsky M."/>
            <person name="Tulloss R.E."/>
            <person name="Uehling J."/>
            <person name="Grigoriev I.V."/>
            <person name="Vagvolgyi C."/>
            <person name="Papp T."/>
            <person name="Martin F.M."/>
            <person name="Miettinen O."/>
            <person name="Hibbett D.S."/>
            <person name="Nagy L.G."/>
        </authorList>
    </citation>
    <scope>NUCLEOTIDE SEQUENCE [LARGE SCALE GENOMIC DNA]</scope>
    <source>
        <strain evidence="1 2">NL-1719</strain>
    </source>
</reference>
<proteinExistence type="predicted"/>